<dbReference type="CDD" id="cd06550">
    <property type="entry name" value="TM_ABC_iron-siderophores_like"/>
    <property type="match status" value="2"/>
</dbReference>
<evidence type="ECO:0000256" key="6">
    <source>
        <dbReference type="ARBA" id="ARBA00022989"/>
    </source>
</evidence>
<organism evidence="9 10">
    <name type="scientific">Gottschalkia purinilytica</name>
    <name type="common">Clostridium purinilyticum</name>
    <dbReference type="NCBI Taxonomy" id="1503"/>
    <lineage>
        <taxon>Bacteria</taxon>
        <taxon>Bacillati</taxon>
        <taxon>Bacillota</taxon>
        <taxon>Tissierellia</taxon>
        <taxon>Tissierellales</taxon>
        <taxon>Gottschalkiaceae</taxon>
        <taxon>Gottschalkia</taxon>
    </lineage>
</organism>
<name>A0A0L0WC02_GOTPU</name>
<keyword evidence="4" id="KW-1003">Cell membrane</keyword>
<dbReference type="OrthoDB" id="9792889at2"/>
<feature type="transmembrane region" description="Helical" evidence="8">
    <location>
        <begin position="537"/>
        <end position="557"/>
    </location>
</feature>
<comment type="similarity">
    <text evidence="2">Belongs to the binding-protein-dependent transport system permease family. FecCD subfamily.</text>
</comment>
<keyword evidence="5 8" id="KW-0812">Transmembrane</keyword>
<feature type="transmembrane region" description="Helical" evidence="8">
    <location>
        <begin position="65"/>
        <end position="85"/>
    </location>
</feature>
<evidence type="ECO:0000256" key="2">
    <source>
        <dbReference type="ARBA" id="ARBA00007935"/>
    </source>
</evidence>
<feature type="transmembrane region" description="Helical" evidence="8">
    <location>
        <begin position="241"/>
        <end position="261"/>
    </location>
</feature>
<dbReference type="Gene3D" id="1.10.3470.10">
    <property type="entry name" value="ABC transporter involved in vitamin B12 uptake, BtuC"/>
    <property type="match status" value="2"/>
</dbReference>
<dbReference type="InterPro" id="IPR037294">
    <property type="entry name" value="ABC_BtuC-like"/>
</dbReference>
<dbReference type="STRING" id="1503.CLPU_4c00390"/>
<feature type="transmembrane region" description="Helical" evidence="8">
    <location>
        <begin position="464"/>
        <end position="484"/>
    </location>
</feature>
<keyword evidence="7 8" id="KW-0472">Membrane</keyword>
<proteinExistence type="inferred from homology"/>
<keyword evidence="3" id="KW-0813">Transport</keyword>
<dbReference type="FunFam" id="1.10.3470.10:FF:000001">
    <property type="entry name" value="Vitamin B12 ABC transporter permease BtuC"/>
    <property type="match status" value="1"/>
</dbReference>
<feature type="transmembrane region" description="Helical" evidence="8">
    <location>
        <begin position="123"/>
        <end position="142"/>
    </location>
</feature>
<evidence type="ECO:0000256" key="5">
    <source>
        <dbReference type="ARBA" id="ARBA00022692"/>
    </source>
</evidence>
<dbReference type="AlphaFoldDB" id="A0A0L0WC02"/>
<feature type="transmembrane region" description="Helical" evidence="8">
    <location>
        <begin position="281"/>
        <end position="302"/>
    </location>
</feature>
<reference evidence="10" key="1">
    <citation type="submission" date="2015-07" db="EMBL/GenBank/DDBJ databases">
        <title>Draft genome sequence of the purine-degrading Gottschalkia purinilyticum DSM 1384 (formerly Clostridium purinilyticum).</title>
        <authorList>
            <person name="Poehlein A."/>
            <person name="Schiel-Bengelsdorf B."/>
            <person name="Bengelsdorf F.R."/>
            <person name="Daniel R."/>
            <person name="Duerre P."/>
        </authorList>
    </citation>
    <scope>NUCLEOTIDE SEQUENCE [LARGE SCALE GENOMIC DNA]</scope>
    <source>
        <strain evidence="10">DSM 1384</strain>
    </source>
</reference>
<dbReference type="PANTHER" id="PTHR30472">
    <property type="entry name" value="FERRIC ENTEROBACTIN TRANSPORT SYSTEM PERMEASE PROTEIN"/>
    <property type="match status" value="1"/>
</dbReference>
<evidence type="ECO:0000313" key="10">
    <source>
        <dbReference type="Proteomes" id="UP000037267"/>
    </source>
</evidence>
<feature type="transmembrane region" description="Helical" evidence="8">
    <location>
        <begin position="195"/>
        <end position="215"/>
    </location>
</feature>
<feature type="transmembrane region" description="Helical" evidence="8">
    <location>
        <begin position="97"/>
        <end position="117"/>
    </location>
</feature>
<dbReference type="PANTHER" id="PTHR30472:SF37">
    <property type="entry name" value="FE(3+) DICITRATE TRANSPORT SYSTEM PERMEASE PROTEIN FECD-RELATED"/>
    <property type="match status" value="1"/>
</dbReference>
<evidence type="ECO:0000256" key="8">
    <source>
        <dbReference type="SAM" id="Phobius"/>
    </source>
</evidence>
<feature type="transmembrane region" description="Helical" evidence="8">
    <location>
        <begin position="410"/>
        <end position="427"/>
    </location>
</feature>
<keyword evidence="6 8" id="KW-1133">Transmembrane helix</keyword>
<keyword evidence="10" id="KW-1185">Reference proteome</keyword>
<comment type="subcellular location">
    <subcellularLocation>
        <location evidence="1">Cell membrane</location>
        <topology evidence="1">Multi-pass membrane protein</topology>
    </subcellularLocation>
</comment>
<dbReference type="GO" id="GO:0005886">
    <property type="term" value="C:plasma membrane"/>
    <property type="evidence" value="ECO:0007669"/>
    <property type="project" value="UniProtKB-SubCell"/>
</dbReference>
<dbReference type="Proteomes" id="UP000037267">
    <property type="component" value="Unassembled WGS sequence"/>
</dbReference>
<gene>
    <name evidence="9" type="ORF">CLPU_4c00390</name>
</gene>
<feature type="transmembrane region" description="Helical" evidence="8">
    <location>
        <begin position="314"/>
        <end position="333"/>
    </location>
</feature>
<feature type="transmembrane region" description="Helical" evidence="8">
    <location>
        <begin position="587"/>
        <end position="613"/>
    </location>
</feature>
<feature type="transmembrane region" description="Helical" evidence="8">
    <location>
        <begin position="353"/>
        <end position="374"/>
    </location>
</feature>
<accession>A0A0L0WC02</accession>
<evidence type="ECO:0000256" key="1">
    <source>
        <dbReference type="ARBA" id="ARBA00004651"/>
    </source>
</evidence>
<evidence type="ECO:0000256" key="3">
    <source>
        <dbReference type="ARBA" id="ARBA00022448"/>
    </source>
</evidence>
<feature type="transmembrane region" description="Helical" evidence="8">
    <location>
        <begin position="439"/>
        <end position="457"/>
    </location>
</feature>
<evidence type="ECO:0000256" key="7">
    <source>
        <dbReference type="ARBA" id="ARBA00023136"/>
    </source>
</evidence>
<dbReference type="SUPFAM" id="SSF81345">
    <property type="entry name" value="ABC transporter involved in vitamin B12 uptake, BtuC"/>
    <property type="match status" value="2"/>
</dbReference>
<protein>
    <submittedName>
        <fullName evidence="9">ABC-type Fe3+-siderophore transport system, permease component</fullName>
    </submittedName>
</protein>
<dbReference type="InterPro" id="IPR000522">
    <property type="entry name" value="ABC_transptr_permease_BtuC"/>
</dbReference>
<dbReference type="GO" id="GO:0022857">
    <property type="term" value="F:transmembrane transporter activity"/>
    <property type="evidence" value="ECO:0007669"/>
    <property type="project" value="InterPro"/>
</dbReference>
<comment type="caution">
    <text evidence="9">The sequence shown here is derived from an EMBL/GenBank/DDBJ whole genome shotgun (WGS) entry which is preliminary data.</text>
</comment>
<feature type="transmembrane region" description="Helical" evidence="8">
    <location>
        <begin position="12"/>
        <end position="32"/>
    </location>
</feature>
<feature type="transmembrane region" description="Helical" evidence="8">
    <location>
        <begin position="154"/>
        <end position="175"/>
    </location>
</feature>
<evidence type="ECO:0000313" key="9">
    <source>
        <dbReference type="EMBL" id="KNF08993.1"/>
    </source>
</evidence>
<feature type="transmembrane region" description="Helical" evidence="8">
    <location>
        <begin position="653"/>
        <end position="671"/>
    </location>
</feature>
<sequence length="679" mass="72070">MNNLTLKKEKTLLLAMLIGGLFILGILSVVHINQGSIPISFKEIIESILNPKDTMKHHLIRDLRLPRLAIGIIAGGALGVSGVLFQSLMRNPLASESTLGINAGAYLAVIFFSIFIPSNLIQIAFFPALLGALGTALIVYNLGGGRKSNPIQMALAGVAISLVFSSITAALQILFEKETSGLFLWGSGSLAQSSWRGVNFSFPIVLICLISAIIISSKLDILELGDDVATSLGLNVISYRYVGIMIGVIITSAVITVVGPIGFVGLASPHIIKRLGFKKHIHYTILSFVWGGVILIGSDILARIFTSGSYELPVGAFTALLGAPWLMYLAYKTGKNLRNSSRGLNVVEAKTKISYKLLIMIGLIVLVITLLMSLRFGGVEYSYKEIISILMGKGDTVSNLTINHIRLPRVITALLAGIVLGLSGFLLQTVLNNPLADPSILGVTPGAALGALVLMYFVPHSPNYLITISAFLGAIIAATVIFIISRKSKFNPAMLVLVGMAVTALCSAGVNIIIVNTKVGAAASLTWLAGSTYGSKWSNVIVLGVSLIIFFPISWILSKDLDAVMLGEDVATGIGTNVPKIRLLTSLVGILLASVAVSTVGTVGFIGLLAPHMSRMLVGVKHRKVIILTALIGGIILLVSDFIGRVVIYPSEVPSGLVVAVIGGPYFLWLMHSSSKVRR</sequence>
<dbReference type="PATRIC" id="fig|1503.3.peg.2260"/>
<dbReference type="GO" id="GO:0033214">
    <property type="term" value="P:siderophore-iron import into cell"/>
    <property type="evidence" value="ECO:0007669"/>
    <property type="project" value="TreeGrafter"/>
</dbReference>
<feature type="transmembrane region" description="Helical" evidence="8">
    <location>
        <begin position="625"/>
        <end position="647"/>
    </location>
</feature>
<evidence type="ECO:0000256" key="4">
    <source>
        <dbReference type="ARBA" id="ARBA00022475"/>
    </source>
</evidence>
<dbReference type="Pfam" id="PF01032">
    <property type="entry name" value="FecCD"/>
    <property type="match status" value="2"/>
</dbReference>
<feature type="transmembrane region" description="Helical" evidence="8">
    <location>
        <begin position="490"/>
        <end position="516"/>
    </location>
</feature>
<dbReference type="EMBL" id="LGSS01000004">
    <property type="protein sequence ID" value="KNF08993.1"/>
    <property type="molecule type" value="Genomic_DNA"/>
</dbReference>